<dbReference type="PANTHER" id="PTHR48106:SF13">
    <property type="entry name" value="QUINONE OXIDOREDUCTASE-RELATED"/>
    <property type="match status" value="1"/>
</dbReference>
<dbReference type="Proteomes" id="UP001357485">
    <property type="component" value="Unassembled WGS sequence"/>
</dbReference>
<protein>
    <submittedName>
        <fullName evidence="3">NADPH:quinone reductase</fullName>
        <ecNumber evidence="3">1.6.5.5</ecNumber>
    </submittedName>
</protein>
<gene>
    <name evidence="3" type="primary">ZTA1_1</name>
    <name evidence="3" type="ORF">LTR16_007736</name>
</gene>
<keyword evidence="4" id="KW-1185">Reference proteome</keyword>
<keyword evidence="1" id="KW-0521">NADP</keyword>
<dbReference type="EC" id="1.6.5.5" evidence="3"/>
<accession>A0ABR0LV55</accession>
<evidence type="ECO:0000313" key="4">
    <source>
        <dbReference type="Proteomes" id="UP001357485"/>
    </source>
</evidence>
<dbReference type="EMBL" id="JAVRRA010009910">
    <property type="protein sequence ID" value="KAK5244037.1"/>
    <property type="molecule type" value="Genomic_DNA"/>
</dbReference>
<dbReference type="Gene3D" id="3.90.180.10">
    <property type="entry name" value="Medium-chain alcohol dehydrogenases, catalytic domain"/>
    <property type="match status" value="1"/>
</dbReference>
<comment type="caution">
    <text evidence="3">The sequence shown here is derived from an EMBL/GenBank/DDBJ whole genome shotgun (WGS) entry which is preliminary data.</text>
</comment>
<name>A0ABR0LV55_9PEZI</name>
<proteinExistence type="predicted"/>
<dbReference type="Gene3D" id="3.40.50.720">
    <property type="entry name" value="NAD(P)-binding Rossmann-like Domain"/>
    <property type="match status" value="1"/>
</dbReference>
<keyword evidence="2 3" id="KW-0560">Oxidoreductase</keyword>
<evidence type="ECO:0000256" key="1">
    <source>
        <dbReference type="ARBA" id="ARBA00022857"/>
    </source>
</evidence>
<sequence length="90" mass="10181">MVSFGNASGAVPPVTIARLSAKNARLLRPTLFNYIATRDEFETYANELFAFMTKDKMDVRIHEIYPLQEVARAHQDLEGRKSTGKLLLKP</sequence>
<evidence type="ECO:0000313" key="3">
    <source>
        <dbReference type="EMBL" id="KAK5244037.1"/>
    </source>
</evidence>
<dbReference type="Pfam" id="PF13602">
    <property type="entry name" value="ADH_zinc_N_2"/>
    <property type="match status" value="1"/>
</dbReference>
<reference evidence="3 4" key="1">
    <citation type="submission" date="2023-08" db="EMBL/GenBank/DDBJ databases">
        <title>Black Yeasts Isolated from many extreme environments.</title>
        <authorList>
            <person name="Coleine C."/>
            <person name="Stajich J.E."/>
            <person name="Selbmann L."/>
        </authorList>
    </citation>
    <scope>NUCLEOTIDE SEQUENCE [LARGE SCALE GENOMIC DNA]</scope>
    <source>
        <strain evidence="3 4">CCFEE 536</strain>
    </source>
</reference>
<dbReference type="GO" id="GO:0003960">
    <property type="term" value="F:quinone reductase (NADPH) activity"/>
    <property type="evidence" value="ECO:0007669"/>
    <property type="project" value="UniProtKB-EC"/>
</dbReference>
<dbReference type="PANTHER" id="PTHR48106">
    <property type="entry name" value="QUINONE OXIDOREDUCTASE PIG3-RELATED"/>
    <property type="match status" value="1"/>
</dbReference>
<organism evidence="3 4">
    <name type="scientific">Cryomyces antarcticus</name>
    <dbReference type="NCBI Taxonomy" id="329879"/>
    <lineage>
        <taxon>Eukaryota</taxon>
        <taxon>Fungi</taxon>
        <taxon>Dikarya</taxon>
        <taxon>Ascomycota</taxon>
        <taxon>Pezizomycotina</taxon>
        <taxon>Dothideomycetes</taxon>
        <taxon>Dothideomycetes incertae sedis</taxon>
        <taxon>Cryomyces</taxon>
    </lineage>
</organism>
<evidence type="ECO:0000256" key="2">
    <source>
        <dbReference type="ARBA" id="ARBA00023002"/>
    </source>
</evidence>